<dbReference type="PATRIC" id="fig|66876.3.peg.2926"/>
<name>A0A0N0H0Y1_9ACTN</name>
<sequence length="81" mass="9365">MTAGAWLRWCDRVGEAWNRHVRHRELYRQLDLVRAELTARAAWVDQLSDEEIAEMLRGLTVCIDAVLERGSDAPERTEGRS</sequence>
<dbReference type="Proteomes" id="UP000037982">
    <property type="component" value="Unassembled WGS sequence"/>
</dbReference>
<proteinExistence type="predicted"/>
<organism evidence="1 2">
    <name type="scientific">Streptomyces chattanoogensis</name>
    <dbReference type="NCBI Taxonomy" id="66876"/>
    <lineage>
        <taxon>Bacteria</taxon>
        <taxon>Bacillati</taxon>
        <taxon>Actinomycetota</taxon>
        <taxon>Actinomycetes</taxon>
        <taxon>Kitasatosporales</taxon>
        <taxon>Streptomycetaceae</taxon>
        <taxon>Streptomyces</taxon>
    </lineage>
</organism>
<accession>A0A0N0H0Y1</accession>
<keyword evidence="2" id="KW-1185">Reference proteome</keyword>
<dbReference type="AlphaFoldDB" id="A0A0N0H0Y1"/>
<evidence type="ECO:0000313" key="1">
    <source>
        <dbReference type="EMBL" id="KPC64011.1"/>
    </source>
</evidence>
<gene>
    <name evidence="1" type="ORF">ADL29_13265</name>
</gene>
<evidence type="ECO:0000313" key="2">
    <source>
        <dbReference type="Proteomes" id="UP000037982"/>
    </source>
</evidence>
<protein>
    <submittedName>
        <fullName evidence="1">Uncharacterized protein</fullName>
    </submittedName>
</protein>
<reference evidence="2" key="1">
    <citation type="submission" date="2015-07" db="EMBL/GenBank/DDBJ databases">
        <authorList>
            <person name="Ju K.-S."/>
            <person name="Doroghazi J.R."/>
            <person name="Metcalf W.W."/>
        </authorList>
    </citation>
    <scope>NUCLEOTIDE SEQUENCE [LARGE SCALE GENOMIC DNA]</scope>
    <source>
        <strain evidence="2">NRRL ISP-5002</strain>
    </source>
</reference>
<dbReference type="RefSeq" id="WP_053923857.1">
    <property type="nucleotide sequence ID" value="NZ_LGKG01000112.1"/>
</dbReference>
<dbReference type="EMBL" id="LGKG01000112">
    <property type="protein sequence ID" value="KPC64011.1"/>
    <property type="molecule type" value="Genomic_DNA"/>
</dbReference>
<comment type="caution">
    <text evidence="1">The sequence shown here is derived from an EMBL/GenBank/DDBJ whole genome shotgun (WGS) entry which is preliminary data.</text>
</comment>